<evidence type="ECO:0000313" key="1">
    <source>
        <dbReference type="EMBL" id="GAA3930475.1"/>
    </source>
</evidence>
<keyword evidence="2" id="KW-1185">Reference proteome</keyword>
<dbReference type="Proteomes" id="UP001501591">
    <property type="component" value="Unassembled WGS sequence"/>
</dbReference>
<dbReference type="EMBL" id="BAABCP010000001">
    <property type="protein sequence ID" value="GAA3930475.1"/>
    <property type="molecule type" value="Genomic_DNA"/>
</dbReference>
<accession>A0ABP7MXY6</accession>
<name>A0ABP7MXY6_9MICO</name>
<evidence type="ECO:0000313" key="2">
    <source>
        <dbReference type="Proteomes" id="UP001501591"/>
    </source>
</evidence>
<gene>
    <name evidence="1" type="ORF">GCM10022383_06410</name>
</gene>
<organism evidence="1 2">
    <name type="scientific">Microbacterium soli</name>
    <dbReference type="NCBI Taxonomy" id="446075"/>
    <lineage>
        <taxon>Bacteria</taxon>
        <taxon>Bacillati</taxon>
        <taxon>Actinomycetota</taxon>
        <taxon>Actinomycetes</taxon>
        <taxon>Micrococcales</taxon>
        <taxon>Microbacteriaceae</taxon>
        <taxon>Microbacterium</taxon>
    </lineage>
</organism>
<reference evidence="2" key="1">
    <citation type="journal article" date="2019" name="Int. J. Syst. Evol. Microbiol.">
        <title>The Global Catalogue of Microorganisms (GCM) 10K type strain sequencing project: providing services to taxonomists for standard genome sequencing and annotation.</title>
        <authorList>
            <consortium name="The Broad Institute Genomics Platform"/>
            <consortium name="The Broad Institute Genome Sequencing Center for Infectious Disease"/>
            <person name="Wu L."/>
            <person name="Ma J."/>
        </authorList>
    </citation>
    <scope>NUCLEOTIDE SEQUENCE [LARGE SCALE GENOMIC DNA]</scope>
    <source>
        <strain evidence="2">JCM 17024</strain>
    </source>
</reference>
<sequence>MQEKPIPLSVRIELCRAGLQVRADGLGIRMLHIKGSTVDPSIRPDVREGSDVDVIVDPGRVAELHAQLLDGGWQVYSTFDEGSPFGHAQTYWHPDWGYVDLHRRFPGIRLDDAAAFDVLWRSHAMSSAAGRAIVVPGVGVQRALFLLNAARGTRQEREAARDQCERMPTEQHRELDALLAELEAEVAASVVTGELEQWRHRPDYRLWHVISAGGTRTQEWWGRVRAARSASEALGVVLRAPRVNRSRLRHELGRTPTGWDVFTAAVTRSRIALRDLLSGGRPG</sequence>
<evidence type="ECO:0008006" key="3">
    <source>
        <dbReference type="Google" id="ProtNLM"/>
    </source>
</evidence>
<proteinExistence type="predicted"/>
<protein>
    <recommendedName>
        <fullName evidence="3">2-nitropropane dioxygenase</fullName>
    </recommendedName>
</protein>
<comment type="caution">
    <text evidence="1">The sequence shown here is derived from an EMBL/GenBank/DDBJ whole genome shotgun (WGS) entry which is preliminary data.</text>
</comment>